<organism evidence="2">
    <name type="scientific">uncultured Thermomicrobiales bacterium</name>
    <dbReference type="NCBI Taxonomy" id="1645740"/>
    <lineage>
        <taxon>Bacteria</taxon>
        <taxon>Pseudomonadati</taxon>
        <taxon>Thermomicrobiota</taxon>
        <taxon>Thermomicrobia</taxon>
        <taxon>Thermomicrobiales</taxon>
        <taxon>environmental samples</taxon>
    </lineage>
</organism>
<reference evidence="2" key="1">
    <citation type="submission" date="2020-02" db="EMBL/GenBank/DDBJ databases">
        <authorList>
            <person name="Meier V. D."/>
        </authorList>
    </citation>
    <scope>NUCLEOTIDE SEQUENCE</scope>
    <source>
        <strain evidence="2">AVDCRST_MAG19</strain>
    </source>
</reference>
<sequence length="53" mass="5845">MATVCRTPGVSRATLYRALKDRLRGRSPGPDTADSHEPIAPLPLAERNRTRTD</sequence>
<protein>
    <submittedName>
        <fullName evidence="2">Uncharacterized protein</fullName>
    </submittedName>
</protein>
<accession>A0A6J4UYV3</accession>
<proteinExistence type="predicted"/>
<gene>
    <name evidence="2" type="ORF">AVDCRST_MAG19-2059</name>
</gene>
<name>A0A6J4UYV3_9BACT</name>
<evidence type="ECO:0000313" key="2">
    <source>
        <dbReference type="EMBL" id="CAA9563891.1"/>
    </source>
</evidence>
<feature type="region of interest" description="Disordered" evidence="1">
    <location>
        <begin position="22"/>
        <end position="53"/>
    </location>
</feature>
<dbReference type="EMBL" id="CADCWL010000090">
    <property type="protein sequence ID" value="CAA9563891.1"/>
    <property type="molecule type" value="Genomic_DNA"/>
</dbReference>
<evidence type="ECO:0000256" key="1">
    <source>
        <dbReference type="SAM" id="MobiDB-lite"/>
    </source>
</evidence>
<dbReference type="AlphaFoldDB" id="A0A6J4UYV3"/>